<dbReference type="Proteomes" id="UP000306236">
    <property type="component" value="Unassembled WGS sequence"/>
</dbReference>
<dbReference type="PROSITE" id="PS51257">
    <property type="entry name" value="PROKAR_LIPOPROTEIN"/>
    <property type="match status" value="1"/>
</dbReference>
<dbReference type="OrthoDB" id="9794717at2"/>
<dbReference type="RefSeq" id="WP_136404610.1">
    <property type="nucleotide sequence ID" value="NZ_SSWX01000001.1"/>
</dbReference>
<keyword evidence="3" id="KW-0732">Signal</keyword>
<evidence type="ECO:0000259" key="4">
    <source>
        <dbReference type="Pfam" id="PF02275"/>
    </source>
</evidence>
<dbReference type="InterPro" id="IPR029132">
    <property type="entry name" value="CBAH/NAAA_C"/>
</dbReference>
<dbReference type="PANTHER" id="PTHR35527:SF2">
    <property type="entry name" value="HYDROLASE"/>
    <property type="match status" value="1"/>
</dbReference>
<dbReference type="InterPro" id="IPR029055">
    <property type="entry name" value="Ntn_hydrolases_N"/>
</dbReference>
<keyword evidence="6" id="KW-1185">Reference proteome</keyword>
<dbReference type="GO" id="GO:0016787">
    <property type="term" value="F:hydrolase activity"/>
    <property type="evidence" value="ECO:0007669"/>
    <property type="project" value="UniProtKB-KW"/>
</dbReference>
<evidence type="ECO:0000256" key="2">
    <source>
        <dbReference type="ARBA" id="ARBA00022801"/>
    </source>
</evidence>
<reference evidence="5 6" key="1">
    <citation type="submission" date="2019-04" db="EMBL/GenBank/DDBJ databases">
        <title>Lampropedia sp YIM MLB12 draf genome.</title>
        <authorList>
            <person name="Wang Y.-X."/>
        </authorList>
    </citation>
    <scope>NUCLEOTIDE SEQUENCE [LARGE SCALE GENOMIC DNA]</scope>
    <source>
        <strain evidence="5 6">YIM MLB12</strain>
    </source>
</reference>
<keyword evidence="2 5" id="KW-0378">Hydrolase</keyword>
<dbReference type="PANTHER" id="PTHR35527">
    <property type="entry name" value="CHOLOYLGLYCINE HYDROLASE"/>
    <property type="match status" value="1"/>
</dbReference>
<evidence type="ECO:0000313" key="5">
    <source>
        <dbReference type="EMBL" id="THJ36351.1"/>
    </source>
</evidence>
<name>A0A4S5BYG7_9BURK</name>
<dbReference type="Pfam" id="PF02275">
    <property type="entry name" value="CBAH"/>
    <property type="match status" value="1"/>
</dbReference>
<dbReference type="AlphaFoldDB" id="A0A4S5BYG7"/>
<dbReference type="EMBL" id="SSWX01000001">
    <property type="protein sequence ID" value="THJ36351.1"/>
    <property type="molecule type" value="Genomic_DNA"/>
</dbReference>
<proteinExistence type="inferred from homology"/>
<feature type="chain" id="PRO_5020499712" evidence="3">
    <location>
        <begin position="30"/>
        <end position="389"/>
    </location>
</feature>
<feature type="domain" description="Choloylglycine hydrolase/NAAA C-terminal" evidence="4">
    <location>
        <begin position="30"/>
        <end position="358"/>
    </location>
</feature>
<dbReference type="Gene3D" id="3.60.60.10">
    <property type="entry name" value="Penicillin V Acylase, Chain A"/>
    <property type="match status" value="1"/>
</dbReference>
<protein>
    <submittedName>
        <fullName evidence="5">Linear amide C-N hydrolase</fullName>
    </submittedName>
</protein>
<dbReference type="SUPFAM" id="SSF56235">
    <property type="entry name" value="N-terminal nucleophile aminohydrolases (Ntn hydrolases)"/>
    <property type="match status" value="1"/>
</dbReference>
<gene>
    <name evidence="5" type="ORF">E8K88_00110</name>
</gene>
<accession>A0A4S5BYG7</accession>
<dbReference type="InterPro" id="IPR052193">
    <property type="entry name" value="Peptidase_C59"/>
</dbReference>
<comment type="similarity">
    <text evidence="1">Belongs to the peptidase C59 family.</text>
</comment>
<comment type="caution">
    <text evidence="5">The sequence shown here is derived from an EMBL/GenBank/DDBJ whole genome shotgun (WGS) entry which is preliminary data.</text>
</comment>
<organism evidence="5 6">
    <name type="scientific">Lampropedia aestuarii</name>
    <dbReference type="NCBI Taxonomy" id="2562762"/>
    <lineage>
        <taxon>Bacteria</taxon>
        <taxon>Pseudomonadati</taxon>
        <taxon>Pseudomonadota</taxon>
        <taxon>Betaproteobacteria</taxon>
        <taxon>Burkholderiales</taxon>
        <taxon>Comamonadaceae</taxon>
        <taxon>Lampropedia</taxon>
    </lineage>
</organism>
<evidence type="ECO:0000313" key="6">
    <source>
        <dbReference type="Proteomes" id="UP000306236"/>
    </source>
</evidence>
<feature type="signal peptide" evidence="3">
    <location>
        <begin position="1"/>
        <end position="29"/>
    </location>
</feature>
<evidence type="ECO:0000256" key="3">
    <source>
        <dbReference type="SAM" id="SignalP"/>
    </source>
</evidence>
<sequence length="389" mass="42221">MAPKQNMLTRSIVASLASLALIAPVVSQACTSMLYTDAHGAPYAGRTMELPMSLPYKIAYFPAGTKFGSKADNHHVLDFDTKHAFISVAVPDPVNGELKVSEGLNDKGLSFSLLAFASTDGPADMMSKTQAVLSAIDLGSWTLSQFGTVQEVKEALEKQPVLVTALLPLGLLKTPFHYSLHDATGKSIVIEFANGKQNVIDNPIGVMTNGPEFSWHMTNLNNYTFLSNIDHSTLEINGVKLSQPDSGIATVALPASNTSVGRFVRAVYYSQFAEKGDTPAKAMQTLANVMNNFDRPRGISADNRFTAGAINATAPGLTEHEMYVSEYTNWTSLMDLRNLQFNIRSYDSLNYVHFDLNELKKTTEKKVLALSDIATNSINGTQLLQAASK</sequence>
<evidence type="ECO:0000256" key="1">
    <source>
        <dbReference type="ARBA" id="ARBA00006625"/>
    </source>
</evidence>